<dbReference type="InterPro" id="IPR003136">
    <property type="entry name" value="Cytidylate_kin"/>
</dbReference>
<evidence type="ECO:0000256" key="8">
    <source>
        <dbReference type="HAMAP-Rule" id="MF_00238"/>
    </source>
</evidence>
<proteinExistence type="inferred from homology"/>
<dbReference type="Proteomes" id="UP000886058">
    <property type="component" value="Unassembled WGS sequence"/>
</dbReference>
<dbReference type="PANTHER" id="PTHR21299">
    <property type="entry name" value="CYTIDYLATE KINASE/PANTOATE-BETA-ALANINE LIGASE"/>
    <property type="match status" value="1"/>
</dbReference>
<keyword evidence="4 8" id="KW-0418">Kinase</keyword>
<dbReference type="Pfam" id="PF02224">
    <property type="entry name" value="Cytidylate_kin"/>
    <property type="match status" value="1"/>
</dbReference>
<dbReference type="EMBL" id="DRSQ01000100">
    <property type="protein sequence ID" value="HHE31946.1"/>
    <property type="molecule type" value="Genomic_DNA"/>
</dbReference>
<dbReference type="CDD" id="cd02020">
    <property type="entry name" value="CMPK"/>
    <property type="match status" value="1"/>
</dbReference>
<comment type="catalytic activity">
    <reaction evidence="6 8">
        <text>dCMP + ATP = dCDP + ADP</text>
        <dbReference type="Rhea" id="RHEA:25094"/>
        <dbReference type="ChEBI" id="CHEBI:30616"/>
        <dbReference type="ChEBI" id="CHEBI:57566"/>
        <dbReference type="ChEBI" id="CHEBI:58593"/>
        <dbReference type="ChEBI" id="CHEBI:456216"/>
        <dbReference type="EC" id="2.7.4.25"/>
    </reaction>
</comment>
<comment type="caution">
    <text evidence="10">The sequence shown here is derived from an EMBL/GenBank/DDBJ whole genome shotgun (WGS) entry which is preliminary data.</text>
</comment>
<sequence>MYFLQLQAQSKCVERGESPIEKKPIIVAIDGPAASGKSTTAKILAGRLGYTYIDTGAMYRSVTLRVIREGVLDEIRKDESRISELLRTITIGFQGEQVFLDGEDVSEAIRENRVSREVSFISSLKPVREKLRDLQQQMGRKRGIVMDGRDIGTVIFPDAELKIFLVANAAERAKRRHAELLLKAGGATVPSVEELEEEIKQRDCDDEQRTHAPLKRHPDAVLLDTSNMTIDEQVNFVYDLVNKIVGQPGR</sequence>
<evidence type="ECO:0000256" key="1">
    <source>
        <dbReference type="ARBA" id="ARBA00009427"/>
    </source>
</evidence>
<dbReference type="GO" id="GO:0015949">
    <property type="term" value="P:nucleobase-containing small molecule interconversion"/>
    <property type="evidence" value="ECO:0007669"/>
    <property type="project" value="TreeGrafter"/>
</dbReference>
<evidence type="ECO:0000256" key="5">
    <source>
        <dbReference type="ARBA" id="ARBA00022840"/>
    </source>
</evidence>
<evidence type="ECO:0000256" key="4">
    <source>
        <dbReference type="ARBA" id="ARBA00022777"/>
    </source>
</evidence>
<accession>A0A7C5HRA9</accession>
<gene>
    <name evidence="8" type="primary">cmk</name>
    <name evidence="10" type="ORF">ENL07_04810</name>
</gene>
<dbReference type="GO" id="GO:0036431">
    <property type="term" value="F:dCMP kinase activity"/>
    <property type="evidence" value="ECO:0007669"/>
    <property type="project" value="InterPro"/>
</dbReference>
<keyword evidence="3 8" id="KW-0547">Nucleotide-binding</keyword>
<dbReference type="InterPro" id="IPR027417">
    <property type="entry name" value="P-loop_NTPase"/>
</dbReference>
<evidence type="ECO:0000259" key="9">
    <source>
        <dbReference type="Pfam" id="PF02224"/>
    </source>
</evidence>
<evidence type="ECO:0000256" key="3">
    <source>
        <dbReference type="ARBA" id="ARBA00022741"/>
    </source>
</evidence>
<comment type="subcellular location">
    <subcellularLocation>
        <location evidence="8">Cytoplasm</location>
    </subcellularLocation>
</comment>
<name>A0A7C5HRA9_9CHLB</name>
<reference evidence="10" key="1">
    <citation type="journal article" date="2020" name="mSystems">
        <title>Genome- and Community-Level Interaction Insights into Carbon Utilization and Element Cycling Functions of Hydrothermarchaeota in Hydrothermal Sediment.</title>
        <authorList>
            <person name="Zhou Z."/>
            <person name="Liu Y."/>
            <person name="Xu W."/>
            <person name="Pan J."/>
            <person name="Luo Z.H."/>
            <person name="Li M."/>
        </authorList>
    </citation>
    <scope>NUCLEOTIDE SEQUENCE [LARGE SCALE GENOMIC DNA]</scope>
    <source>
        <strain evidence="10">HyVt-633</strain>
    </source>
</reference>
<dbReference type="HAMAP" id="MF_00238">
    <property type="entry name" value="Cytidyl_kinase_type1"/>
    <property type="match status" value="1"/>
</dbReference>
<dbReference type="GO" id="GO:0005524">
    <property type="term" value="F:ATP binding"/>
    <property type="evidence" value="ECO:0007669"/>
    <property type="project" value="UniProtKB-UniRule"/>
</dbReference>
<organism evidence="10">
    <name type="scientific">Chlorobaculum parvum</name>
    <dbReference type="NCBI Taxonomy" id="274539"/>
    <lineage>
        <taxon>Bacteria</taxon>
        <taxon>Pseudomonadati</taxon>
        <taxon>Chlorobiota</taxon>
        <taxon>Chlorobiia</taxon>
        <taxon>Chlorobiales</taxon>
        <taxon>Chlorobiaceae</taxon>
        <taxon>Chlorobaculum</taxon>
    </lineage>
</organism>
<evidence type="ECO:0000256" key="7">
    <source>
        <dbReference type="ARBA" id="ARBA00048478"/>
    </source>
</evidence>
<protein>
    <recommendedName>
        <fullName evidence="8">Cytidylate kinase</fullName>
        <shortName evidence="8">CK</shortName>
        <ecNumber evidence="8">2.7.4.25</ecNumber>
    </recommendedName>
    <alternativeName>
        <fullName evidence="8">Cytidine monophosphate kinase</fullName>
        <shortName evidence="8">CMP kinase</shortName>
    </alternativeName>
</protein>
<comment type="catalytic activity">
    <reaction evidence="7 8">
        <text>CMP + ATP = CDP + ADP</text>
        <dbReference type="Rhea" id="RHEA:11600"/>
        <dbReference type="ChEBI" id="CHEBI:30616"/>
        <dbReference type="ChEBI" id="CHEBI:58069"/>
        <dbReference type="ChEBI" id="CHEBI:60377"/>
        <dbReference type="ChEBI" id="CHEBI:456216"/>
        <dbReference type="EC" id="2.7.4.25"/>
    </reaction>
</comment>
<keyword evidence="8" id="KW-0963">Cytoplasm</keyword>
<feature type="binding site" evidence="8">
    <location>
        <begin position="31"/>
        <end position="39"/>
    </location>
    <ligand>
        <name>ATP</name>
        <dbReference type="ChEBI" id="CHEBI:30616"/>
    </ligand>
</feature>
<dbReference type="NCBIfam" id="TIGR00017">
    <property type="entry name" value="cmk"/>
    <property type="match status" value="1"/>
</dbReference>
<evidence type="ECO:0000256" key="2">
    <source>
        <dbReference type="ARBA" id="ARBA00022679"/>
    </source>
</evidence>
<dbReference type="AlphaFoldDB" id="A0A7C5HRA9"/>
<feature type="domain" description="Cytidylate kinase" evidence="9">
    <location>
        <begin position="27"/>
        <end position="242"/>
    </location>
</feature>
<dbReference type="Gene3D" id="3.40.50.300">
    <property type="entry name" value="P-loop containing nucleotide triphosphate hydrolases"/>
    <property type="match status" value="1"/>
</dbReference>
<evidence type="ECO:0000313" key="10">
    <source>
        <dbReference type="EMBL" id="HHE31946.1"/>
    </source>
</evidence>
<dbReference type="PANTHER" id="PTHR21299:SF2">
    <property type="entry name" value="CYTIDYLATE KINASE"/>
    <property type="match status" value="1"/>
</dbReference>
<dbReference type="SUPFAM" id="SSF52540">
    <property type="entry name" value="P-loop containing nucleoside triphosphate hydrolases"/>
    <property type="match status" value="1"/>
</dbReference>
<evidence type="ECO:0000256" key="6">
    <source>
        <dbReference type="ARBA" id="ARBA00047615"/>
    </source>
</evidence>
<comment type="similarity">
    <text evidence="1 8">Belongs to the cytidylate kinase family. Type 1 subfamily.</text>
</comment>
<dbReference type="GO" id="GO:0006220">
    <property type="term" value="P:pyrimidine nucleotide metabolic process"/>
    <property type="evidence" value="ECO:0007669"/>
    <property type="project" value="UniProtKB-UniRule"/>
</dbReference>
<keyword evidence="2 8" id="KW-0808">Transferase</keyword>
<dbReference type="GO" id="GO:0005829">
    <property type="term" value="C:cytosol"/>
    <property type="evidence" value="ECO:0007669"/>
    <property type="project" value="TreeGrafter"/>
</dbReference>
<dbReference type="EC" id="2.7.4.25" evidence="8"/>
<keyword evidence="5 8" id="KW-0067">ATP-binding</keyword>
<dbReference type="InterPro" id="IPR011994">
    <property type="entry name" value="Cytidylate_kinase_dom"/>
</dbReference>